<protein>
    <submittedName>
        <fullName evidence="2">Uncharacterized protein (TIGR02001 family)</fullName>
    </submittedName>
</protein>
<evidence type="ECO:0000313" key="2">
    <source>
        <dbReference type="EMBL" id="TDU28916.1"/>
    </source>
</evidence>
<gene>
    <name evidence="2" type="ORF">DFR24_3297</name>
</gene>
<feature type="signal peptide" evidence="1">
    <location>
        <begin position="1"/>
        <end position="24"/>
    </location>
</feature>
<reference evidence="2 3" key="1">
    <citation type="submission" date="2019-03" db="EMBL/GenBank/DDBJ databases">
        <title>Genomic Encyclopedia of Type Strains, Phase IV (KMG-IV): sequencing the most valuable type-strain genomes for metagenomic binning, comparative biology and taxonomic classification.</title>
        <authorList>
            <person name="Goeker M."/>
        </authorList>
    </citation>
    <scope>NUCLEOTIDE SEQUENCE [LARGE SCALE GENOMIC DNA]</scope>
    <source>
        <strain evidence="2 3">DSM 26377</strain>
    </source>
</reference>
<sequence length="243" mass="25798">MKFSKWVAGSLIGAGMIASPSAFAAFTGNVGAFSEYVFRGVSQGSGAAVQGGLDYSHDSGLYVGTWASTIGFGGASGGTEVDGYGGFAGKIGDLGYDIGGIFYWYSEEDEVDAKLNTLEVYGGLSYGPVALKYYYADEANFFIGDDEAKEAGYLLGTLALPINDSINFTASVGMYSGDEIERFLQTFDPGTSEDTYIDYSIGISKTLDGGMTFTLQLIDTDINEGDFDDDPQVVVGFKKSFEM</sequence>
<dbReference type="RefSeq" id="WP_133882432.1">
    <property type="nucleotide sequence ID" value="NZ_MWIN01000018.1"/>
</dbReference>
<keyword evidence="3" id="KW-1185">Reference proteome</keyword>
<evidence type="ECO:0000313" key="3">
    <source>
        <dbReference type="Proteomes" id="UP000295341"/>
    </source>
</evidence>
<organism evidence="2 3">
    <name type="scientific">Panacagrimonas perspica</name>
    <dbReference type="NCBI Taxonomy" id="381431"/>
    <lineage>
        <taxon>Bacteria</taxon>
        <taxon>Pseudomonadati</taxon>
        <taxon>Pseudomonadota</taxon>
        <taxon>Gammaproteobacteria</taxon>
        <taxon>Nevskiales</taxon>
        <taxon>Nevskiaceae</taxon>
        <taxon>Panacagrimonas</taxon>
    </lineage>
</organism>
<dbReference type="InterPro" id="IPR010239">
    <property type="entry name" value="CHP02001"/>
</dbReference>
<dbReference type="EMBL" id="SOBT01000009">
    <property type="protein sequence ID" value="TDU28916.1"/>
    <property type="molecule type" value="Genomic_DNA"/>
</dbReference>
<name>A0A4V3F5G6_9GAMM</name>
<dbReference type="Proteomes" id="UP000295341">
    <property type="component" value="Unassembled WGS sequence"/>
</dbReference>
<proteinExistence type="predicted"/>
<dbReference type="OrthoDB" id="9793561at2"/>
<dbReference type="Pfam" id="PF09694">
    <property type="entry name" value="Gcw_chp"/>
    <property type="match status" value="1"/>
</dbReference>
<evidence type="ECO:0000256" key="1">
    <source>
        <dbReference type="SAM" id="SignalP"/>
    </source>
</evidence>
<keyword evidence="1" id="KW-0732">Signal</keyword>
<feature type="chain" id="PRO_5030104820" evidence="1">
    <location>
        <begin position="25"/>
        <end position="243"/>
    </location>
</feature>
<accession>A0A4V3F5G6</accession>
<dbReference type="AlphaFoldDB" id="A0A4V3F5G6"/>
<dbReference type="NCBIfam" id="TIGR02001">
    <property type="entry name" value="gcw_chp"/>
    <property type="match status" value="1"/>
</dbReference>
<comment type="caution">
    <text evidence="2">The sequence shown here is derived from an EMBL/GenBank/DDBJ whole genome shotgun (WGS) entry which is preliminary data.</text>
</comment>